<protein>
    <submittedName>
        <fullName evidence="1">Uncharacterized protein</fullName>
    </submittedName>
</protein>
<sequence>MIAIFGLAAVMVAGVLAVGACAVPMVRQLRVLDAAVARASAAVGRRAGQGTRESRPHRA</sequence>
<organism evidence="1 2">
    <name type="scientific">Murinocardiopsis flavida</name>
    <dbReference type="NCBI Taxonomy" id="645275"/>
    <lineage>
        <taxon>Bacteria</taxon>
        <taxon>Bacillati</taxon>
        <taxon>Actinomycetota</taxon>
        <taxon>Actinomycetes</taxon>
        <taxon>Streptosporangiales</taxon>
        <taxon>Nocardiopsidaceae</taxon>
        <taxon>Murinocardiopsis</taxon>
    </lineage>
</organism>
<dbReference type="Proteomes" id="UP000240542">
    <property type="component" value="Unassembled WGS sequence"/>
</dbReference>
<keyword evidence="2" id="KW-1185">Reference proteome</keyword>
<gene>
    <name evidence="1" type="ORF">CLV63_106112</name>
</gene>
<dbReference type="RefSeq" id="WP_106582802.1">
    <property type="nucleotide sequence ID" value="NZ_PYGA01000006.1"/>
</dbReference>
<name>A0A2P8DLG8_9ACTN</name>
<dbReference type="EMBL" id="PYGA01000006">
    <property type="protein sequence ID" value="PSK98064.1"/>
    <property type="molecule type" value="Genomic_DNA"/>
</dbReference>
<proteinExistence type="predicted"/>
<comment type="caution">
    <text evidence="1">The sequence shown here is derived from an EMBL/GenBank/DDBJ whole genome shotgun (WGS) entry which is preliminary data.</text>
</comment>
<reference evidence="1 2" key="1">
    <citation type="submission" date="2018-03" db="EMBL/GenBank/DDBJ databases">
        <title>Genomic Encyclopedia of Archaeal and Bacterial Type Strains, Phase II (KMG-II): from individual species to whole genera.</title>
        <authorList>
            <person name="Goeker M."/>
        </authorList>
    </citation>
    <scope>NUCLEOTIDE SEQUENCE [LARGE SCALE GENOMIC DNA]</scope>
    <source>
        <strain evidence="1 2">DSM 45312</strain>
    </source>
</reference>
<dbReference type="AlphaFoldDB" id="A0A2P8DLG8"/>
<evidence type="ECO:0000313" key="2">
    <source>
        <dbReference type="Proteomes" id="UP000240542"/>
    </source>
</evidence>
<evidence type="ECO:0000313" key="1">
    <source>
        <dbReference type="EMBL" id="PSK98064.1"/>
    </source>
</evidence>
<accession>A0A2P8DLG8</accession>